<dbReference type="HOGENOM" id="CLU_035509_15_2_1"/>
<keyword evidence="2" id="KW-0472">Membrane</keyword>
<evidence type="ECO:0000313" key="4">
    <source>
        <dbReference type="EMBL" id="KIL68264.1"/>
    </source>
</evidence>
<dbReference type="Pfam" id="PF20151">
    <property type="entry name" value="DUF6533"/>
    <property type="match status" value="1"/>
</dbReference>
<evidence type="ECO:0000256" key="2">
    <source>
        <dbReference type="SAM" id="Phobius"/>
    </source>
</evidence>
<gene>
    <name evidence="4" type="ORF">M378DRAFT_943488</name>
</gene>
<name>A0A0C2TM79_AMAMK</name>
<keyword evidence="2" id="KW-1133">Transmembrane helix</keyword>
<feature type="compositionally biased region" description="Polar residues" evidence="1">
    <location>
        <begin position="356"/>
        <end position="368"/>
    </location>
</feature>
<feature type="transmembrane region" description="Helical" evidence="2">
    <location>
        <begin position="201"/>
        <end position="225"/>
    </location>
</feature>
<dbReference type="InterPro" id="IPR045340">
    <property type="entry name" value="DUF6533"/>
</dbReference>
<dbReference type="InParanoid" id="A0A0C2TM79"/>
<feature type="domain" description="DUF6533" evidence="3">
    <location>
        <begin position="10"/>
        <end position="54"/>
    </location>
</feature>
<feature type="transmembrane region" description="Helical" evidence="2">
    <location>
        <begin position="245"/>
        <end position="269"/>
    </location>
</feature>
<dbReference type="EMBL" id="KN818229">
    <property type="protein sequence ID" value="KIL68264.1"/>
    <property type="molecule type" value="Genomic_DNA"/>
</dbReference>
<reference evidence="4 5" key="1">
    <citation type="submission" date="2014-04" db="EMBL/GenBank/DDBJ databases">
        <title>Evolutionary Origins and Diversification of the Mycorrhizal Mutualists.</title>
        <authorList>
            <consortium name="DOE Joint Genome Institute"/>
            <consortium name="Mycorrhizal Genomics Consortium"/>
            <person name="Kohler A."/>
            <person name="Kuo A."/>
            <person name="Nagy L.G."/>
            <person name="Floudas D."/>
            <person name="Copeland A."/>
            <person name="Barry K.W."/>
            <person name="Cichocki N."/>
            <person name="Veneault-Fourrey C."/>
            <person name="LaButti K."/>
            <person name="Lindquist E.A."/>
            <person name="Lipzen A."/>
            <person name="Lundell T."/>
            <person name="Morin E."/>
            <person name="Murat C."/>
            <person name="Riley R."/>
            <person name="Ohm R."/>
            <person name="Sun H."/>
            <person name="Tunlid A."/>
            <person name="Henrissat B."/>
            <person name="Grigoriev I.V."/>
            <person name="Hibbett D.S."/>
            <person name="Martin F."/>
        </authorList>
    </citation>
    <scope>NUCLEOTIDE SEQUENCE [LARGE SCALE GENOMIC DNA]</scope>
    <source>
        <strain evidence="4 5">Koide BX008</strain>
    </source>
</reference>
<accession>A0A0C2TM79</accession>
<sequence>MGNALCALAFQAAAVTLGIYDWLITFDQEVNLLWVRRWTAAKILFLLNRHIGPLYLLAQFSEQNSRALSISVVGQIVSLDLIVVAHLLTNHTQPADVNFFAGQKDHLLRKTLVAGQTWLEVKIFFMGIFVWIWLLQFTLLYRTFAIYSNVKSVKHVLIGGYILGICTHFLMFPILFLKLTAKGSQDSSEGTFCDFSSPHPAVVVFWLPSFVYGLIFITLCVRIAIKHAHYSNLIYGTRTATWARFVQDCILYFAITSAVLLGNAVAWVILPSEWYLVPMDFSIMIICAAGNRLVFRLIQVYHGPPDDEQKSLDQIHMGDTLPLQFVAGGSEGVYDRNSGSSIIVEQTRDSGAVHPSSEQHSNEIFFQG</sequence>
<feature type="transmembrane region" description="Helical" evidence="2">
    <location>
        <begin position="123"/>
        <end position="144"/>
    </location>
</feature>
<protein>
    <recommendedName>
        <fullName evidence="3">DUF6533 domain-containing protein</fullName>
    </recommendedName>
</protein>
<feature type="region of interest" description="Disordered" evidence="1">
    <location>
        <begin position="348"/>
        <end position="368"/>
    </location>
</feature>
<dbReference type="OrthoDB" id="2638860at2759"/>
<organism evidence="4 5">
    <name type="scientific">Amanita muscaria (strain Koide BX008)</name>
    <dbReference type="NCBI Taxonomy" id="946122"/>
    <lineage>
        <taxon>Eukaryota</taxon>
        <taxon>Fungi</taxon>
        <taxon>Dikarya</taxon>
        <taxon>Basidiomycota</taxon>
        <taxon>Agaricomycotina</taxon>
        <taxon>Agaricomycetes</taxon>
        <taxon>Agaricomycetidae</taxon>
        <taxon>Agaricales</taxon>
        <taxon>Pluteineae</taxon>
        <taxon>Amanitaceae</taxon>
        <taxon>Amanita</taxon>
    </lineage>
</organism>
<evidence type="ECO:0000256" key="1">
    <source>
        <dbReference type="SAM" id="MobiDB-lite"/>
    </source>
</evidence>
<proteinExistence type="predicted"/>
<feature type="transmembrane region" description="Helical" evidence="2">
    <location>
        <begin position="70"/>
        <end position="89"/>
    </location>
</feature>
<feature type="transmembrane region" description="Helical" evidence="2">
    <location>
        <begin position="275"/>
        <end position="295"/>
    </location>
</feature>
<keyword evidence="2" id="KW-0812">Transmembrane</keyword>
<feature type="transmembrane region" description="Helical" evidence="2">
    <location>
        <begin position="156"/>
        <end position="181"/>
    </location>
</feature>
<dbReference type="Proteomes" id="UP000054549">
    <property type="component" value="Unassembled WGS sequence"/>
</dbReference>
<evidence type="ECO:0000313" key="5">
    <source>
        <dbReference type="Proteomes" id="UP000054549"/>
    </source>
</evidence>
<dbReference type="AlphaFoldDB" id="A0A0C2TM79"/>
<evidence type="ECO:0000259" key="3">
    <source>
        <dbReference type="Pfam" id="PF20151"/>
    </source>
</evidence>
<keyword evidence="5" id="KW-1185">Reference proteome</keyword>